<gene>
    <name evidence="5" type="ORF">CG702_24180</name>
    <name evidence="6" type="ORF">FWK02_25740</name>
    <name evidence="4" type="ORF">GQM21_12510</name>
    <name evidence="3" type="ORF">HEP30_022955</name>
    <name evidence="2" type="ORF">J5U05_003772</name>
</gene>
<evidence type="ECO:0000313" key="3">
    <source>
        <dbReference type="EMBL" id="MBB2468922.1"/>
    </source>
</evidence>
<dbReference type="EMBL" id="VSBS01001255">
    <property type="protein sequence ID" value="TXS98875.1"/>
    <property type="molecule type" value="Genomic_DNA"/>
</dbReference>
<dbReference type="EMBL" id="JABWMK020000061">
    <property type="protein sequence ID" value="MBB2468922.1"/>
    <property type="molecule type" value="Genomic_DNA"/>
</dbReference>
<dbReference type="SMART" id="SM00530">
    <property type="entry name" value="HTH_XRE"/>
    <property type="match status" value="1"/>
</dbReference>
<dbReference type="EMBL" id="DADRWU010000043">
    <property type="protein sequence ID" value="HBA4248569.1"/>
    <property type="molecule type" value="Genomic_DNA"/>
</dbReference>
<feature type="domain" description="HTH cro/C1-type" evidence="1">
    <location>
        <begin position="11"/>
        <end position="69"/>
    </location>
</feature>
<sequence length="110" mass="12519">MSEKNPIPERLKEARCRAGLSQRSLGLLVGFDPASASSRMNHYEKGRHVPDIDTLRRMAAELNVPLNYFFCDDQTTAELALLISRMTEEERSNLIEALKRHPGEKHADKK</sequence>
<evidence type="ECO:0000313" key="7">
    <source>
        <dbReference type="Proteomes" id="UP000264870"/>
    </source>
</evidence>
<reference evidence="2" key="6">
    <citation type="submission" date="2021-03" db="EMBL/GenBank/DDBJ databases">
        <authorList>
            <consortium name="NCBI Pathogen Detection Project"/>
        </authorList>
    </citation>
    <scope>NUCLEOTIDE SEQUENCE</scope>
    <source>
        <strain evidence="2">ST-87-5</strain>
    </source>
</reference>
<dbReference type="CDD" id="cd00093">
    <property type="entry name" value="HTH_XRE"/>
    <property type="match status" value="1"/>
</dbReference>
<dbReference type="Gene3D" id="1.10.260.40">
    <property type="entry name" value="lambda repressor-like DNA-binding domains"/>
    <property type="match status" value="1"/>
</dbReference>
<evidence type="ECO:0000313" key="8">
    <source>
        <dbReference type="Proteomes" id="UP000321461"/>
    </source>
</evidence>
<evidence type="ECO:0000313" key="2">
    <source>
        <dbReference type="EMBL" id="HBA4248569.1"/>
    </source>
</evidence>
<dbReference type="RefSeq" id="WP_001446018.1">
    <property type="nucleotide sequence ID" value="NZ_AP022215.1"/>
</dbReference>
<dbReference type="Pfam" id="PF12844">
    <property type="entry name" value="HTH_19"/>
    <property type="match status" value="1"/>
</dbReference>
<reference evidence="5 7" key="1">
    <citation type="submission" date="2017-07" db="EMBL/GenBank/DDBJ databases">
        <authorList>
            <person name="Zhi S."/>
            <person name="Banting G."/>
            <person name="Neumann N."/>
        </authorList>
    </citation>
    <scope>NUCLEOTIDE SEQUENCE [LARGE SCALE GENOMIC DNA]</scope>
    <source>
        <strain evidence="5 7">WW41</strain>
    </source>
</reference>
<dbReference type="Proteomes" id="UP000871786">
    <property type="component" value="Unassembled WGS sequence"/>
</dbReference>
<evidence type="ECO:0000313" key="10">
    <source>
        <dbReference type="Proteomes" id="UP000531761"/>
    </source>
</evidence>
<name>A0A243ZRQ6_ECOLX</name>
<reference evidence="3 10" key="5">
    <citation type="submission" date="2020-08" db="EMBL/GenBank/DDBJ databases">
        <title>Draft genome sequences of isolates of diverse host origin from the E. coli Reference Center.</title>
        <authorList>
            <person name="Lacher D.W."/>
            <person name="Mammel M.K."/>
            <person name="Gangiredla J."/>
            <person name="Gebru S.T."/>
            <person name="Barnaba T.J."/>
            <person name="Majowicz S.A."/>
            <person name="Dudley E.G."/>
        </authorList>
    </citation>
    <scope>NUCLEOTIDE SEQUENCE [LARGE SCALE GENOMIC DNA]</scope>
    <source>
        <strain evidence="3 10">10.0349</strain>
    </source>
</reference>
<dbReference type="AlphaFoldDB" id="A0A243ZRQ6"/>
<reference evidence="6 8" key="3">
    <citation type="submission" date="2019-08" db="EMBL/GenBank/DDBJ databases">
        <title>Whole genome analysis of cultivated E. coli strains isolated from CD patients and healthy donors.</title>
        <authorList>
            <person name="Siniagina M.N."/>
            <person name="Markelova M.I."/>
            <person name="Laikov A.V."/>
            <person name="Boulygina E.A."/>
            <person name="Khusnutdinova D.R."/>
            <person name="Kharchenko A."/>
            <person name="Grigoryeva T.V."/>
        </authorList>
    </citation>
    <scope>NUCLEOTIDE SEQUENCE [LARGE SCALE GENOMIC DNA]</scope>
    <source>
        <strain evidence="6 8">3_77_5</strain>
    </source>
</reference>
<dbReference type="Proteomes" id="UP000462271">
    <property type="component" value="Unassembled WGS sequence"/>
</dbReference>
<dbReference type="Proteomes" id="UP000264870">
    <property type="component" value="Unassembled WGS sequence"/>
</dbReference>
<proteinExistence type="predicted"/>
<protein>
    <submittedName>
        <fullName evidence="4">Helix-turn-helix domain-containing protein</fullName>
    </submittedName>
    <submittedName>
        <fullName evidence="2">Helix-turn-helix transcriptional regulator</fullName>
    </submittedName>
    <submittedName>
        <fullName evidence="5">XRE family transcriptional regulator</fullName>
    </submittedName>
</protein>
<evidence type="ECO:0000313" key="5">
    <source>
        <dbReference type="EMBL" id="OZP00691.1"/>
    </source>
</evidence>
<evidence type="ECO:0000313" key="6">
    <source>
        <dbReference type="EMBL" id="TXS98875.1"/>
    </source>
</evidence>
<comment type="caution">
    <text evidence="2">The sequence shown here is derived from an EMBL/GenBank/DDBJ whole genome shotgun (WGS) entry which is preliminary data.</text>
</comment>
<dbReference type="InterPro" id="IPR010982">
    <property type="entry name" value="Lambda_DNA-bd_dom_sf"/>
</dbReference>
<organism evidence="2">
    <name type="scientific">Escherichia coli</name>
    <dbReference type="NCBI Taxonomy" id="562"/>
    <lineage>
        <taxon>Bacteria</taxon>
        <taxon>Pseudomonadati</taxon>
        <taxon>Pseudomonadota</taxon>
        <taxon>Gammaproteobacteria</taxon>
        <taxon>Enterobacterales</taxon>
        <taxon>Enterobacteriaceae</taxon>
        <taxon>Escherichia</taxon>
    </lineage>
</organism>
<dbReference type="SUPFAM" id="SSF47413">
    <property type="entry name" value="lambda repressor-like DNA-binding domains"/>
    <property type="match status" value="1"/>
</dbReference>
<evidence type="ECO:0000259" key="1">
    <source>
        <dbReference type="PROSITE" id="PS50943"/>
    </source>
</evidence>
<evidence type="ECO:0000313" key="9">
    <source>
        <dbReference type="Proteomes" id="UP000462271"/>
    </source>
</evidence>
<reference evidence="4 9" key="4">
    <citation type="submission" date="2019-12" db="EMBL/GenBank/DDBJ databases">
        <title>Enteriobacteria Tanzani isolates_10432.</title>
        <authorList>
            <person name="Subbiah M."/>
            <person name="Call D."/>
        </authorList>
    </citation>
    <scope>NUCLEOTIDE SEQUENCE [LARGE SCALE GENOMIC DNA]</scope>
    <source>
        <strain evidence="4 9">10432wG8</strain>
    </source>
</reference>
<dbReference type="InterPro" id="IPR001387">
    <property type="entry name" value="Cro/C1-type_HTH"/>
</dbReference>
<dbReference type="PROSITE" id="PS50943">
    <property type="entry name" value="HTH_CROC1"/>
    <property type="match status" value="1"/>
</dbReference>
<dbReference type="EMBL" id="WTML01000037">
    <property type="protein sequence ID" value="MWK98003.1"/>
    <property type="molecule type" value="Genomic_DNA"/>
</dbReference>
<dbReference type="Proteomes" id="UP000321461">
    <property type="component" value="Unassembled WGS sequence"/>
</dbReference>
<reference evidence="2" key="2">
    <citation type="journal article" date="2018" name="Genome Biol.">
        <title>SKESA: strategic k-mer extension for scrupulous assemblies.</title>
        <authorList>
            <person name="Souvorov A."/>
            <person name="Agarwala R."/>
            <person name="Lipman D.J."/>
        </authorList>
    </citation>
    <scope>NUCLEOTIDE SEQUENCE</scope>
    <source>
        <strain evidence="2">ST-87-5</strain>
    </source>
</reference>
<dbReference type="Proteomes" id="UP000531761">
    <property type="component" value="Unassembled WGS sequence"/>
</dbReference>
<dbReference type="EMBL" id="NNAK01000093">
    <property type="protein sequence ID" value="OZP00691.1"/>
    <property type="molecule type" value="Genomic_DNA"/>
</dbReference>
<evidence type="ECO:0000313" key="4">
    <source>
        <dbReference type="EMBL" id="MWK98003.1"/>
    </source>
</evidence>
<accession>A0A243ZRQ6</accession>
<dbReference type="GO" id="GO:0003677">
    <property type="term" value="F:DNA binding"/>
    <property type="evidence" value="ECO:0007669"/>
    <property type="project" value="InterPro"/>
</dbReference>